<dbReference type="EMBL" id="ML001455">
    <property type="protein sequence ID" value="RKO83260.1"/>
    <property type="molecule type" value="Genomic_DNA"/>
</dbReference>
<sequence>FERILVVVLENQDYSAVMDDTYMGTVLPSKGLLMTSYRGITHPSQPNYISLIGGATLGVWNDNNFDLSSSSIVDLFEAGGVSWKSYQESYPGGCLKGDSADGLYHRKHNPFISFKTVQNDASLCAKIVNADELAQDAQTGSLPQFSFYTPNMNNDGHDTSLAFASNWLQGFLEPKLTDPAYASTVFFITWDENSGVIPGIGSRQVWGLLAGQPIASVAGTKDDNHYNHYSLLRTVELNWNLQSVG</sequence>
<dbReference type="Gene3D" id="3.40.720.10">
    <property type="entry name" value="Alkaline Phosphatase, subunit A"/>
    <property type="match status" value="1"/>
</dbReference>
<dbReference type="Proteomes" id="UP000269721">
    <property type="component" value="Unassembled WGS sequence"/>
</dbReference>
<protein>
    <submittedName>
        <fullName evidence="2">Phosphoesterase</fullName>
    </submittedName>
</protein>
<feature type="non-terminal residue" evidence="2">
    <location>
        <position position="1"/>
    </location>
</feature>
<name>A0A4P9VY72_9FUNG</name>
<dbReference type="PANTHER" id="PTHR31956:SF8">
    <property type="entry name" value="ACID PHOSPHATASE PHOA (AFU_ORTHOLOGUE AFUA_1G03570)"/>
    <property type="match status" value="1"/>
</dbReference>
<dbReference type="InterPro" id="IPR017850">
    <property type="entry name" value="Alkaline_phosphatase_core_sf"/>
</dbReference>
<proteinExistence type="predicted"/>
<dbReference type="InterPro" id="IPR007312">
    <property type="entry name" value="Phosphoesterase"/>
</dbReference>
<dbReference type="PANTHER" id="PTHR31956">
    <property type="entry name" value="NON-SPECIFIC PHOSPHOLIPASE C4-RELATED"/>
    <property type="match status" value="1"/>
</dbReference>
<dbReference type="GO" id="GO:0009395">
    <property type="term" value="P:phospholipid catabolic process"/>
    <property type="evidence" value="ECO:0007669"/>
    <property type="project" value="TreeGrafter"/>
</dbReference>
<dbReference type="AlphaFoldDB" id="A0A4P9VY72"/>
<evidence type="ECO:0000256" key="1">
    <source>
        <dbReference type="ARBA" id="ARBA00022801"/>
    </source>
</evidence>
<keyword evidence="1" id="KW-0378">Hydrolase</keyword>
<gene>
    <name evidence="2" type="ORF">BDK51DRAFT_12923</name>
</gene>
<dbReference type="OrthoDB" id="5135119at2759"/>
<evidence type="ECO:0000313" key="2">
    <source>
        <dbReference type="EMBL" id="RKO83260.1"/>
    </source>
</evidence>
<feature type="non-terminal residue" evidence="2">
    <location>
        <position position="245"/>
    </location>
</feature>
<reference evidence="3" key="1">
    <citation type="journal article" date="2018" name="Nat. Microbiol.">
        <title>Leveraging single-cell genomics to expand the fungal tree of life.</title>
        <authorList>
            <person name="Ahrendt S.R."/>
            <person name="Quandt C.A."/>
            <person name="Ciobanu D."/>
            <person name="Clum A."/>
            <person name="Salamov A."/>
            <person name="Andreopoulos B."/>
            <person name="Cheng J.F."/>
            <person name="Woyke T."/>
            <person name="Pelin A."/>
            <person name="Henrissat B."/>
            <person name="Reynolds N.K."/>
            <person name="Benny G.L."/>
            <person name="Smith M.E."/>
            <person name="James T.Y."/>
            <person name="Grigoriev I.V."/>
        </authorList>
    </citation>
    <scope>NUCLEOTIDE SEQUENCE [LARGE SCALE GENOMIC DNA]</scope>
</reference>
<accession>A0A4P9VY72</accession>
<organism evidence="2 3">
    <name type="scientific">Blyttiomyces helicus</name>
    <dbReference type="NCBI Taxonomy" id="388810"/>
    <lineage>
        <taxon>Eukaryota</taxon>
        <taxon>Fungi</taxon>
        <taxon>Fungi incertae sedis</taxon>
        <taxon>Chytridiomycota</taxon>
        <taxon>Chytridiomycota incertae sedis</taxon>
        <taxon>Chytridiomycetes</taxon>
        <taxon>Chytridiomycetes incertae sedis</taxon>
        <taxon>Blyttiomyces</taxon>
    </lineage>
</organism>
<evidence type="ECO:0000313" key="3">
    <source>
        <dbReference type="Proteomes" id="UP000269721"/>
    </source>
</evidence>
<dbReference type="GO" id="GO:0016788">
    <property type="term" value="F:hydrolase activity, acting on ester bonds"/>
    <property type="evidence" value="ECO:0007669"/>
    <property type="project" value="InterPro"/>
</dbReference>
<keyword evidence="3" id="KW-1185">Reference proteome</keyword>
<dbReference type="Pfam" id="PF04185">
    <property type="entry name" value="Phosphoesterase"/>
    <property type="match status" value="1"/>
</dbReference>